<organism evidence="1 2">
    <name type="scientific">Glossina pallidipes</name>
    <name type="common">Tsetse fly</name>
    <dbReference type="NCBI Taxonomy" id="7398"/>
    <lineage>
        <taxon>Eukaryota</taxon>
        <taxon>Metazoa</taxon>
        <taxon>Ecdysozoa</taxon>
        <taxon>Arthropoda</taxon>
        <taxon>Hexapoda</taxon>
        <taxon>Insecta</taxon>
        <taxon>Pterygota</taxon>
        <taxon>Neoptera</taxon>
        <taxon>Endopterygota</taxon>
        <taxon>Diptera</taxon>
        <taxon>Brachycera</taxon>
        <taxon>Muscomorpha</taxon>
        <taxon>Hippoboscoidea</taxon>
        <taxon>Glossinidae</taxon>
        <taxon>Glossina</taxon>
    </lineage>
</organism>
<dbReference type="EnsemblMetazoa" id="GPAI018157-RA">
    <property type="protein sequence ID" value="GPAI018157-PA"/>
    <property type="gene ID" value="GPAI018157"/>
</dbReference>
<accession>A0A1A9ZL94</accession>
<keyword evidence="2" id="KW-1185">Reference proteome</keyword>
<evidence type="ECO:0000313" key="1">
    <source>
        <dbReference type="EnsemblMetazoa" id="GPAI018157-PA"/>
    </source>
</evidence>
<evidence type="ECO:0000313" key="2">
    <source>
        <dbReference type="Proteomes" id="UP000092445"/>
    </source>
</evidence>
<protein>
    <submittedName>
        <fullName evidence="1">Uncharacterized protein</fullName>
    </submittedName>
</protein>
<sequence>MFLKNGENVTRPPAPSIHGNYLLQCSAMIRSTIGGDARFTCAGAKSSIEKEENLMNIKRIPHGGHPS</sequence>
<dbReference type="VEuPathDB" id="VectorBase:GPAI018157"/>
<name>A0A1A9ZL94_GLOPL</name>
<dbReference type="Proteomes" id="UP000092445">
    <property type="component" value="Unassembled WGS sequence"/>
</dbReference>
<proteinExistence type="predicted"/>
<reference evidence="2" key="1">
    <citation type="submission" date="2014-03" db="EMBL/GenBank/DDBJ databases">
        <authorList>
            <person name="Aksoy S."/>
            <person name="Warren W."/>
            <person name="Wilson R.K."/>
        </authorList>
    </citation>
    <scope>NUCLEOTIDE SEQUENCE [LARGE SCALE GENOMIC DNA]</scope>
    <source>
        <strain evidence="2">IAEA</strain>
    </source>
</reference>
<dbReference type="AlphaFoldDB" id="A0A1A9ZL94"/>
<reference evidence="1" key="2">
    <citation type="submission" date="2020-05" db="UniProtKB">
        <authorList>
            <consortium name="EnsemblMetazoa"/>
        </authorList>
    </citation>
    <scope>IDENTIFICATION</scope>
    <source>
        <strain evidence="1">IAEA</strain>
    </source>
</reference>